<gene>
    <name evidence="1" type="ORF">RRG08_034998</name>
</gene>
<dbReference type="AlphaFoldDB" id="A0AAE1DM80"/>
<name>A0AAE1DM80_9GAST</name>
<accession>A0AAE1DM80</accession>
<dbReference type="Proteomes" id="UP001283361">
    <property type="component" value="Unassembled WGS sequence"/>
</dbReference>
<evidence type="ECO:0000313" key="1">
    <source>
        <dbReference type="EMBL" id="KAK3774568.1"/>
    </source>
</evidence>
<evidence type="ECO:0000313" key="2">
    <source>
        <dbReference type="Proteomes" id="UP001283361"/>
    </source>
</evidence>
<sequence>MKTMSLKVGKEKAQPPPRYDGASLFTSCFGQFEDMSHMDVEEIAHFPTSKFAIKSSADVENAPRFPSILQSFPFSSHF</sequence>
<keyword evidence="2" id="KW-1185">Reference proteome</keyword>
<protein>
    <submittedName>
        <fullName evidence="1">Uncharacterized protein</fullName>
    </submittedName>
</protein>
<dbReference type="EMBL" id="JAWDGP010003399">
    <property type="protein sequence ID" value="KAK3774568.1"/>
    <property type="molecule type" value="Genomic_DNA"/>
</dbReference>
<reference evidence="1" key="1">
    <citation type="journal article" date="2023" name="G3 (Bethesda)">
        <title>A reference genome for the long-term kleptoplast-retaining sea slug Elysia crispata morphotype clarki.</title>
        <authorList>
            <person name="Eastman K.E."/>
            <person name="Pendleton A.L."/>
            <person name="Shaikh M.A."/>
            <person name="Suttiyut T."/>
            <person name="Ogas R."/>
            <person name="Tomko P."/>
            <person name="Gavelis G."/>
            <person name="Widhalm J.R."/>
            <person name="Wisecaver J.H."/>
        </authorList>
    </citation>
    <scope>NUCLEOTIDE SEQUENCE</scope>
    <source>
        <strain evidence="1">ECLA1</strain>
    </source>
</reference>
<organism evidence="1 2">
    <name type="scientific">Elysia crispata</name>
    <name type="common">lettuce slug</name>
    <dbReference type="NCBI Taxonomy" id="231223"/>
    <lineage>
        <taxon>Eukaryota</taxon>
        <taxon>Metazoa</taxon>
        <taxon>Spiralia</taxon>
        <taxon>Lophotrochozoa</taxon>
        <taxon>Mollusca</taxon>
        <taxon>Gastropoda</taxon>
        <taxon>Heterobranchia</taxon>
        <taxon>Euthyneura</taxon>
        <taxon>Panpulmonata</taxon>
        <taxon>Sacoglossa</taxon>
        <taxon>Placobranchoidea</taxon>
        <taxon>Plakobranchidae</taxon>
        <taxon>Elysia</taxon>
    </lineage>
</organism>
<proteinExistence type="predicted"/>
<comment type="caution">
    <text evidence="1">The sequence shown here is derived from an EMBL/GenBank/DDBJ whole genome shotgun (WGS) entry which is preliminary data.</text>
</comment>